<name>A0A6H2ELH8_9ACTO</name>
<dbReference type="InterPro" id="IPR004722">
    <property type="entry name" value="DHOase"/>
</dbReference>
<dbReference type="CDD" id="cd01317">
    <property type="entry name" value="DHOase_IIa"/>
    <property type="match status" value="1"/>
</dbReference>
<dbReference type="InterPro" id="IPR002195">
    <property type="entry name" value="Dihydroorotase_CS"/>
</dbReference>
<evidence type="ECO:0000256" key="2">
    <source>
        <dbReference type="ARBA" id="ARBA00002368"/>
    </source>
</evidence>
<keyword evidence="5" id="KW-0378">Hydrolase</keyword>
<dbReference type="Proteomes" id="UP000502298">
    <property type="component" value="Chromosome"/>
</dbReference>
<evidence type="ECO:0000313" key="8">
    <source>
        <dbReference type="EMBL" id="QJC21921.1"/>
    </source>
</evidence>
<dbReference type="GO" id="GO:0004151">
    <property type="term" value="F:dihydroorotase activity"/>
    <property type="evidence" value="ECO:0007669"/>
    <property type="project" value="InterPro"/>
</dbReference>
<protein>
    <submittedName>
        <fullName evidence="8">Dihydroorotase</fullName>
    </submittedName>
</protein>
<dbReference type="InterPro" id="IPR032466">
    <property type="entry name" value="Metal_Hydrolase"/>
</dbReference>
<evidence type="ECO:0000259" key="7">
    <source>
        <dbReference type="Pfam" id="PF12890"/>
    </source>
</evidence>
<dbReference type="RefSeq" id="WP_168917860.1">
    <property type="nucleotide sequence ID" value="NZ_CP050804.1"/>
</dbReference>
<dbReference type="GO" id="GO:0005737">
    <property type="term" value="C:cytoplasm"/>
    <property type="evidence" value="ECO:0007669"/>
    <property type="project" value="TreeGrafter"/>
</dbReference>
<dbReference type="PROSITE" id="PS00482">
    <property type="entry name" value="DIHYDROOROTASE_1"/>
    <property type="match status" value="1"/>
</dbReference>
<dbReference type="KEGG" id="arca:HC352_04985"/>
<feature type="domain" description="Dihydroorotase catalytic" evidence="7">
    <location>
        <begin position="44"/>
        <end position="236"/>
    </location>
</feature>
<dbReference type="EMBL" id="CP050804">
    <property type="protein sequence ID" value="QJC21921.1"/>
    <property type="molecule type" value="Genomic_DNA"/>
</dbReference>
<dbReference type="AlphaFoldDB" id="A0A6H2ELH8"/>
<dbReference type="SUPFAM" id="SSF51338">
    <property type="entry name" value="Composite domain of metallo-dependent hydrolases"/>
    <property type="match status" value="1"/>
</dbReference>
<keyword evidence="4" id="KW-0479">Metal-binding</keyword>
<dbReference type="GO" id="GO:0006221">
    <property type="term" value="P:pyrimidine nucleotide biosynthetic process"/>
    <property type="evidence" value="ECO:0007669"/>
    <property type="project" value="UniProtKB-KW"/>
</dbReference>
<dbReference type="SUPFAM" id="SSF51556">
    <property type="entry name" value="Metallo-dependent hydrolases"/>
    <property type="match status" value="1"/>
</dbReference>
<evidence type="ECO:0000256" key="3">
    <source>
        <dbReference type="ARBA" id="ARBA00010286"/>
    </source>
</evidence>
<reference evidence="8 9" key="1">
    <citation type="submission" date="2020-03" db="EMBL/GenBank/DDBJ databases">
        <title>Complete genome of Arcanobacterium buesumensis sp. nov. strain 2701.</title>
        <authorList>
            <person name="Borowiak M."/>
            <person name="Alssahen M."/>
            <person name="Laemmler C."/>
            <person name="Malorny B."/>
            <person name="Hassan A."/>
            <person name="Prenger-Berninghoff E."/>
            <person name="Ploetz M."/>
            <person name="Abdulmawjood A."/>
        </authorList>
    </citation>
    <scope>NUCLEOTIDE SEQUENCE [LARGE SCALE GENOMIC DNA]</scope>
    <source>
        <strain evidence="8 9">2701</strain>
    </source>
</reference>
<dbReference type="InterPro" id="IPR024403">
    <property type="entry name" value="DHOase_cat"/>
</dbReference>
<keyword evidence="9" id="KW-1185">Reference proteome</keyword>
<dbReference type="GO" id="GO:0046872">
    <property type="term" value="F:metal ion binding"/>
    <property type="evidence" value="ECO:0007669"/>
    <property type="project" value="UniProtKB-KW"/>
</dbReference>
<dbReference type="InterPro" id="IPR050138">
    <property type="entry name" value="DHOase/Allantoinase_Hydrolase"/>
</dbReference>
<gene>
    <name evidence="8" type="ORF">HC352_04985</name>
</gene>
<dbReference type="Gene3D" id="2.30.40.10">
    <property type="entry name" value="Urease, subunit C, domain 1"/>
    <property type="match status" value="1"/>
</dbReference>
<dbReference type="NCBIfam" id="TIGR00857">
    <property type="entry name" value="pyrC_multi"/>
    <property type="match status" value="1"/>
</dbReference>
<evidence type="ECO:0000256" key="6">
    <source>
        <dbReference type="ARBA" id="ARBA00022975"/>
    </source>
</evidence>
<comment type="similarity">
    <text evidence="3">Belongs to the metallo-dependent hydrolases superfamily. DHOase family. Class I DHOase subfamily.</text>
</comment>
<accession>A0A6H2ELH8</accession>
<sequence>MVDAVKTLSEVEQYAQFSNNSELLELVGDLRQAQQAGKISHNIVVFPGFCDVHVHLREPGQSYKETIATGTLASARGGFTTVGAMPNLDPVPDSIATLTLEQELINKDALIETIPYASVTKGEAGTQLADIENLASHVIGFSDDGHGVDNPDLMKEALRLLAKTDSIVAVHAEDGDLRPPNSCINDGPYAAEHNLIGIPKTAEYMQIARDIQMLRELKEEGVLPAYHVCHISCGESADLIRQAKAEGLNVTCETAMHYLLADESMLIDDGRFKMNPPLRQPTDRAALIDALLDGTIDMIATDHAPHSAKEKSQGLAHSAFGVVGIEISFPLFYTYFVKTGQVSLERAVELFTTAGRNRFKITPRSTDFTIWDMNDTYRIDPQEFLSLGRATPFDGWEISGRCLATIYDNTIVYTAPQR</sequence>
<proteinExistence type="inferred from homology"/>
<evidence type="ECO:0000256" key="4">
    <source>
        <dbReference type="ARBA" id="ARBA00022723"/>
    </source>
</evidence>
<dbReference type="Pfam" id="PF12890">
    <property type="entry name" value="DHOase"/>
    <property type="match status" value="1"/>
</dbReference>
<dbReference type="GO" id="GO:0004038">
    <property type="term" value="F:allantoinase activity"/>
    <property type="evidence" value="ECO:0007669"/>
    <property type="project" value="TreeGrafter"/>
</dbReference>
<dbReference type="PANTHER" id="PTHR43668:SF2">
    <property type="entry name" value="ALLANTOINASE"/>
    <property type="match status" value="1"/>
</dbReference>
<dbReference type="InterPro" id="IPR011059">
    <property type="entry name" value="Metal-dep_hydrolase_composite"/>
</dbReference>
<keyword evidence="6" id="KW-0665">Pyrimidine biosynthesis</keyword>
<comment type="function">
    <text evidence="2">Catalyzes the reversible cyclization of carbamoyl aspartate to dihydroorotate.</text>
</comment>
<evidence type="ECO:0000313" key="9">
    <source>
        <dbReference type="Proteomes" id="UP000502298"/>
    </source>
</evidence>
<evidence type="ECO:0000256" key="5">
    <source>
        <dbReference type="ARBA" id="ARBA00022801"/>
    </source>
</evidence>
<dbReference type="PANTHER" id="PTHR43668">
    <property type="entry name" value="ALLANTOINASE"/>
    <property type="match status" value="1"/>
</dbReference>
<dbReference type="GO" id="GO:0006145">
    <property type="term" value="P:purine nucleobase catabolic process"/>
    <property type="evidence" value="ECO:0007669"/>
    <property type="project" value="TreeGrafter"/>
</dbReference>
<evidence type="ECO:0000256" key="1">
    <source>
        <dbReference type="ARBA" id="ARBA00001947"/>
    </source>
</evidence>
<comment type="cofactor">
    <cofactor evidence="1">
        <name>Zn(2+)</name>
        <dbReference type="ChEBI" id="CHEBI:29105"/>
    </cofactor>
</comment>
<organism evidence="8 9">
    <name type="scientific">Arcanobacterium buesumense</name>
    <dbReference type="NCBI Taxonomy" id="2722751"/>
    <lineage>
        <taxon>Bacteria</taxon>
        <taxon>Bacillati</taxon>
        <taxon>Actinomycetota</taxon>
        <taxon>Actinomycetes</taxon>
        <taxon>Actinomycetales</taxon>
        <taxon>Actinomycetaceae</taxon>
        <taxon>Arcanobacterium</taxon>
    </lineage>
</organism>
<dbReference type="PROSITE" id="PS00483">
    <property type="entry name" value="DIHYDROOROTASE_2"/>
    <property type="match status" value="1"/>
</dbReference>
<dbReference type="Gene3D" id="3.20.20.140">
    <property type="entry name" value="Metal-dependent hydrolases"/>
    <property type="match status" value="1"/>
</dbReference>